<evidence type="ECO:0000256" key="5">
    <source>
        <dbReference type="ARBA" id="ARBA00023136"/>
    </source>
</evidence>
<keyword evidence="5 6" id="KW-0472">Membrane</keyword>
<name>A0A5E8BLZ7_9ASCO</name>
<dbReference type="AlphaFoldDB" id="A0A5E8BLZ7"/>
<comment type="similarity">
    <text evidence="6">Belongs to the MDM10 family.</text>
</comment>
<evidence type="ECO:0000256" key="3">
    <source>
        <dbReference type="ARBA" id="ARBA00022787"/>
    </source>
</evidence>
<dbReference type="GO" id="GO:1990456">
    <property type="term" value="P:mitochondrion-endoplasmic reticulum membrane tethering"/>
    <property type="evidence" value="ECO:0007669"/>
    <property type="project" value="UniProtKB-UniRule"/>
</dbReference>
<dbReference type="HAMAP" id="MF_03102">
    <property type="entry name" value="Mdm10"/>
    <property type="match status" value="1"/>
</dbReference>
<accession>A0A5E8BLZ7</accession>
<comment type="subcellular location">
    <subcellularLocation>
        <location evidence="6">Mitochondrion outer membrane</location>
        <topology evidence="6">Multi-pass membrane protein</topology>
    </subcellularLocation>
    <text evidence="6">The ERMES/MDM complex localizes to a few discrete foci (around 10 per single cell), that represent mitochondria-endoplasmic reticulum junctions. These foci are often found next to mtDNA nucleoids.</text>
</comment>
<dbReference type="GO" id="GO:0032865">
    <property type="term" value="C:ERMES complex"/>
    <property type="evidence" value="ECO:0007669"/>
    <property type="project" value="UniProtKB-UniRule"/>
</dbReference>
<evidence type="ECO:0000256" key="4">
    <source>
        <dbReference type="ARBA" id="ARBA00023128"/>
    </source>
</evidence>
<evidence type="ECO:0000313" key="8">
    <source>
        <dbReference type="Proteomes" id="UP000398389"/>
    </source>
</evidence>
<dbReference type="OrthoDB" id="2103793at2759"/>
<comment type="domain">
    <text evidence="6">Lacks alpha-helical transmembrane segments, suggesting that it resides in the membrane via beta-sheet conformations similar to those predicted for other outer membrane proteins and porin.</text>
</comment>
<keyword evidence="1 6" id="KW-1134">Transmembrane beta strand</keyword>
<comment type="subunit">
    <text evidence="6">Component of the ER-mitochondria encounter structure (ERMES) or MDM complex, composed of MMM1, MDM10, MDM12 and MDM34. Associates with the mitochondrial outer membrane sorting assembly machinery SAM(core) complex.</text>
</comment>
<keyword evidence="2 6" id="KW-0812">Transmembrane</keyword>
<protein>
    <recommendedName>
        <fullName evidence="6">Mitochondrial distribution and morphology protein 10</fullName>
    </recommendedName>
    <alternativeName>
        <fullName evidence="6">Mitochondrial inheritance component MDM10</fullName>
    </alternativeName>
</protein>
<organism evidence="7 8">
    <name type="scientific">Magnusiomyces paraingens</name>
    <dbReference type="NCBI Taxonomy" id="2606893"/>
    <lineage>
        <taxon>Eukaryota</taxon>
        <taxon>Fungi</taxon>
        <taxon>Dikarya</taxon>
        <taxon>Ascomycota</taxon>
        <taxon>Saccharomycotina</taxon>
        <taxon>Dipodascomycetes</taxon>
        <taxon>Dipodascales</taxon>
        <taxon>Dipodascaceae</taxon>
        <taxon>Magnusiomyces</taxon>
    </lineage>
</organism>
<dbReference type="PANTHER" id="PTHR28035">
    <property type="entry name" value="MITOCHONDRIAL DISTRIBUTION AND MORPHOLOGY PROTEIN 10"/>
    <property type="match status" value="1"/>
</dbReference>
<evidence type="ECO:0000256" key="6">
    <source>
        <dbReference type="HAMAP-Rule" id="MF_03102"/>
    </source>
</evidence>
<dbReference type="Pfam" id="PF12519">
    <property type="entry name" value="MDM10"/>
    <property type="match status" value="1"/>
</dbReference>
<dbReference type="GO" id="GO:0070096">
    <property type="term" value="P:mitochondrial outer membrane translocase complex assembly"/>
    <property type="evidence" value="ECO:0007669"/>
    <property type="project" value="UniProtKB-UniRule"/>
</dbReference>
<dbReference type="GO" id="GO:0051654">
    <property type="term" value="P:establishment of mitochondrion localization"/>
    <property type="evidence" value="ECO:0007669"/>
    <property type="project" value="TreeGrafter"/>
</dbReference>
<proteinExistence type="inferred from homology"/>
<dbReference type="Proteomes" id="UP000398389">
    <property type="component" value="Unassembled WGS sequence"/>
</dbReference>
<evidence type="ECO:0000313" key="7">
    <source>
        <dbReference type="EMBL" id="VVT50688.1"/>
    </source>
</evidence>
<reference evidence="7 8" key="1">
    <citation type="submission" date="2019-09" db="EMBL/GenBank/DDBJ databases">
        <authorList>
            <person name="Brejova B."/>
        </authorList>
    </citation>
    <scope>NUCLEOTIDE SEQUENCE [LARGE SCALE GENOMIC DNA]</scope>
</reference>
<dbReference type="GO" id="GO:0045040">
    <property type="term" value="P:protein insertion into mitochondrial outer membrane"/>
    <property type="evidence" value="ECO:0007669"/>
    <property type="project" value="UniProtKB-UniRule"/>
</dbReference>
<gene>
    <name evidence="6" type="primary">MDM10</name>
    <name evidence="7" type="ORF">SAPINGB_P002847</name>
</gene>
<dbReference type="EMBL" id="CABVLU010000002">
    <property type="protein sequence ID" value="VVT50688.1"/>
    <property type="molecule type" value="Genomic_DNA"/>
</dbReference>
<dbReference type="GO" id="GO:0001401">
    <property type="term" value="C:SAM complex"/>
    <property type="evidence" value="ECO:0007669"/>
    <property type="project" value="TreeGrafter"/>
</dbReference>
<keyword evidence="8" id="KW-1185">Reference proteome</keyword>
<evidence type="ECO:0000256" key="2">
    <source>
        <dbReference type="ARBA" id="ARBA00022692"/>
    </source>
</evidence>
<keyword evidence="3 6" id="KW-1000">Mitochondrion outer membrane</keyword>
<evidence type="ECO:0000256" key="1">
    <source>
        <dbReference type="ARBA" id="ARBA00022452"/>
    </source>
</evidence>
<dbReference type="PANTHER" id="PTHR28035:SF1">
    <property type="entry name" value="MITOCHONDRIAL DISTRIBUTION AND MORPHOLOGY PROTEIN 10"/>
    <property type="match status" value="1"/>
</dbReference>
<sequence>MEYILKSFHKSTGWNEDNIYSHFTETSDNLINFSIPKGFNITVSSQATENSFTSYTLSDLGFVSGSISYLYTSKPLKGIATSSEISIRDAISGYKVLEPLKQQEDPMYWEVWQNGVRVDTRDTLLYGRMFLPGNGLEAMMVRRLSPTSQLVIKSVSDSRYKNNGAMTFTYQYNDGKWTSEYIYSTHEALLGLTGTYNFGAKERMNDPSITSRLSLGGELFYAVLSKSPGISTCLRYTAQSLYTGTPLSLALLCNPLMGQISSMYSLSTRAASLGSRFDFNIYSYESDLSIGWEIWRFLDNTQDGGSFASSSCDHGDLERGSDTSLLENETLKDSLDTIKQSDATLQTETKEHTNLNGDLAVYSSLPDPPYTVSVEDGYISRKYKRFLNTVDRTLYDTGLKSVATDDPVVTPIPHSEGESIQDAPVFCFKGNTSLSKQTINLLWEGRFKELLISSGFGLSLQTKVPSVTTFGVEVQYSA</sequence>
<keyword evidence="4 6" id="KW-0496">Mitochondrion</keyword>
<dbReference type="GO" id="GO:0015914">
    <property type="term" value="P:phospholipid transport"/>
    <property type="evidence" value="ECO:0007669"/>
    <property type="project" value="TreeGrafter"/>
</dbReference>
<dbReference type="InterPro" id="IPR027539">
    <property type="entry name" value="Mdm10"/>
</dbReference>
<comment type="function">
    <text evidence="6">Component of the ERMES/MDM complex, which serves as a molecular tether to connect the endoplasmic reticulum and mitochondria. Components of this complex are involved in the control of mitochondrial shape and protein biogenesis and may function in phospholipid exchange. MDM10 is involved in the late assembly steps of the general translocase of the mitochondrial outer membrane (TOM complex). Functions in the TOM40-specific route of the assembly of outer membrane beta-barrel proteins, including the association of TOM40 with the receptor TOM22 and small TOM proteins. Can associate with the SAM(core) complex as well as the MDM12-MMM1 complex, both involved in late steps of the major beta-barrel assembly pathway, that is responsible for biogenesis of all outer membrane beta-barrel proteins. May act as a switch that shuttles between both complexes and channels precursor proteins into the TOM40-specific pathway. Plays a role in mitochondrial morphology and in the inheritance of mitochondria.</text>
</comment>